<accession>A0A4Y2SDI9</accession>
<name>A0A4Y2SDI9_ARAVE</name>
<gene>
    <name evidence="1" type="ORF">AVEN_140278_1</name>
</gene>
<evidence type="ECO:0000313" key="2">
    <source>
        <dbReference type="Proteomes" id="UP000499080"/>
    </source>
</evidence>
<dbReference type="Proteomes" id="UP000499080">
    <property type="component" value="Unassembled WGS sequence"/>
</dbReference>
<protein>
    <submittedName>
        <fullName evidence="1">Uncharacterized protein</fullName>
    </submittedName>
</protein>
<organism evidence="1 2">
    <name type="scientific">Araneus ventricosus</name>
    <name type="common">Orbweaver spider</name>
    <name type="synonym">Epeira ventricosa</name>
    <dbReference type="NCBI Taxonomy" id="182803"/>
    <lineage>
        <taxon>Eukaryota</taxon>
        <taxon>Metazoa</taxon>
        <taxon>Ecdysozoa</taxon>
        <taxon>Arthropoda</taxon>
        <taxon>Chelicerata</taxon>
        <taxon>Arachnida</taxon>
        <taxon>Araneae</taxon>
        <taxon>Araneomorphae</taxon>
        <taxon>Entelegynae</taxon>
        <taxon>Araneoidea</taxon>
        <taxon>Araneidae</taxon>
        <taxon>Araneus</taxon>
    </lineage>
</organism>
<evidence type="ECO:0000313" key="1">
    <source>
        <dbReference type="EMBL" id="GBN85369.1"/>
    </source>
</evidence>
<dbReference type="AlphaFoldDB" id="A0A4Y2SDI9"/>
<comment type="caution">
    <text evidence="1">The sequence shown here is derived from an EMBL/GenBank/DDBJ whole genome shotgun (WGS) entry which is preliminary data.</text>
</comment>
<sequence length="109" mass="12390">MQLYVSTVNDSADVQKEPYLLPKVLNVSYTLLIFCRRVLLEVSLQSFNEAPSKKFVNSVISRSLGEQEVTFTCWRENWLKAAVDTVQARSCRKLKRDCSKSLSTVSALL</sequence>
<dbReference type="EMBL" id="BGPR01020740">
    <property type="protein sequence ID" value="GBN85369.1"/>
    <property type="molecule type" value="Genomic_DNA"/>
</dbReference>
<reference evidence="1 2" key="1">
    <citation type="journal article" date="2019" name="Sci. Rep.">
        <title>Orb-weaving spider Araneus ventricosus genome elucidates the spidroin gene catalogue.</title>
        <authorList>
            <person name="Kono N."/>
            <person name="Nakamura H."/>
            <person name="Ohtoshi R."/>
            <person name="Moran D.A.P."/>
            <person name="Shinohara A."/>
            <person name="Yoshida Y."/>
            <person name="Fujiwara M."/>
            <person name="Mori M."/>
            <person name="Tomita M."/>
            <person name="Arakawa K."/>
        </authorList>
    </citation>
    <scope>NUCLEOTIDE SEQUENCE [LARGE SCALE GENOMIC DNA]</scope>
</reference>
<proteinExistence type="predicted"/>
<keyword evidence="2" id="KW-1185">Reference proteome</keyword>